<dbReference type="Gene3D" id="2.40.70.10">
    <property type="entry name" value="Acid Proteases"/>
    <property type="match status" value="2"/>
</dbReference>
<proteinExistence type="predicted"/>
<dbReference type="PROSITE" id="PS50175">
    <property type="entry name" value="ASP_PROT_RETROV"/>
    <property type="match status" value="1"/>
</dbReference>
<feature type="chain" id="PRO_5047527659" evidence="2">
    <location>
        <begin position="28"/>
        <end position="304"/>
    </location>
</feature>
<comment type="caution">
    <text evidence="4">The sequence shown here is derived from an EMBL/GenBank/DDBJ whole genome shotgun (WGS) entry which is preliminary data.</text>
</comment>
<dbReference type="RefSeq" id="WP_220105045.1">
    <property type="nucleotide sequence ID" value="NZ_JAHZSS010000022.1"/>
</dbReference>
<organism evidence="4 5">
    <name type="scientific">Neiella holothuriorum</name>
    <dbReference type="NCBI Taxonomy" id="2870530"/>
    <lineage>
        <taxon>Bacteria</taxon>
        <taxon>Pseudomonadati</taxon>
        <taxon>Pseudomonadota</taxon>
        <taxon>Gammaproteobacteria</taxon>
        <taxon>Alteromonadales</taxon>
        <taxon>Echinimonadaceae</taxon>
        <taxon>Neiella</taxon>
    </lineage>
</organism>
<keyword evidence="1" id="KW-0378">Hydrolase</keyword>
<evidence type="ECO:0000313" key="4">
    <source>
        <dbReference type="EMBL" id="MBW8192423.1"/>
    </source>
</evidence>
<dbReference type="InterPro" id="IPR001969">
    <property type="entry name" value="Aspartic_peptidase_AS"/>
</dbReference>
<dbReference type="Proteomes" id="UP001166251">
    <property type="component" value="Unassembled WGS sequence"/>
</dbReference>
<gene>
    <name evidence="4" type="ORF">K0504_15400</name>
</gene>
<feature type="domain" description="Peptidase A2" evidence="3">
    <location>
        <begin position="56"/>
        <end position="92"/>
    </location>
</feature>
<dbReference type="InterPro" id="IPR021109">
    <property type="entry name" value="Peptidase_aspartic_dom_sf"/>
</dbReference>
<dbReference type="EMBL" id="JAHZSS010000022">
    <property type="protein sequence ID" value="MBW8192423.1"/>
    <property type="molecule type" value="Genomic_DNA"/>
</dbReference>
<dbReference type="PROSITE" id="PS00141">
    <property type="entry name" value="ASP_PROTEASE"/>
    <property type="match status" value="1"/>
</dbReference>
<dbReference type="InterPro" id="IPR001995">
    <property type="entry name" value="Peptidase_A2_cat"/>
</dbReference>
<dbReference type="Pfam" id="PF13650">
    <property type="entry name" value="Asp_protease_2"/>
    <property type="match status" value="1"/>
</dbReference>
<reference evidence="4" key="1">
    <citation type="submission" date="2021-07" db="EMBL/GenBank/DDBJ databases">
        <title>Neiella marina sp. nov., isolated from the intestinal content of sea cucumber Apostichopus japonicus.</title>
        <authorList>
            <person name="Bai X."/>
        </authorList>
    </citation>
    <scope>NUCLEOTIDE SEQUENCE</scope>
    <source>
        <strain evidence="4">126</strain>
    </source>
</reference>
<keyword evidence="5" id="KW-1185">Reference proteome</keyword>
<accession>A0ABS7EJ90</accession>
<protein>
    <submittedName>
        <fullName evidence="4">Retroviral-like aspartic protease family protein</fullName>
    </submittedName>
</protein>
<name>A0ABS7EJ90_9GAMM</name>
<sequence length="304" mass="33304">MMLKPKDLLLTLWSIAASLIYVGAVNADDVKSEDILINQTDTGRLWLDTSINDFSGKMLVDTGSSGSVLDQKYLPRIGKYKALSIDKGWGIGDQSTHIDNLSIEVSSFSVAGESLNNRFISVHRNVLPADELIGIIGIDTIKELRAGMQFSPDNIVLSDRRKAQSSNSQNTAIDVNSSSLGMMYLEVTMQGKKVGLIIDSGADYSIINSEALDNLKLESSVLPGAYTSDINGKKLSVRRVKPTNIEMNGTTIRFEKLFAVPLSSAIKNQSFSTEVIGVIGLFDLKRLEAYLDFNNHKLHVRSTL</sequence>
<evidence type="ECO:0000256" key="2">
    <source>
        <dbReference type="SAM" id="SignalP"/>
    </source>
</evidence>
<keyword evidence="2" id="KW-0732">Signal</keyword>
<dbReference type="SUPFAM" id="SSF50630">
    <property type="entry name" value="Acid proteases"/>
    <property type="match status" value="2"/>
</dbReference>
<evidence type="ECO:0000259" key="3">
    <source>
        <dbReference type="PROSITE" id="PS50175"/>
    </source>
</evidence>
<evidence type="ECO:0000313" key="5">
    <source>
        <dbReference type="Proteomes" id="UP001166251"/>
    </source>
</evidence>
<feature type="signal peptide" evidence="2">
    <location>
        <begin position="1"/>
        <end position="27"/>
    </location>
</feature>
<evidence type="ECO:0000256" key="1">
    <source>
        <dbReference type="ARBA" id="ARBA00022801"/>
    </source>
</evidence>